<dbReference type="AlphaFoldDB" id="A0A2R4XGE7"/>
<dbReference type="Proteomes" id="UP000244571">
    <property type="component" value="Chromosome"/>
</dbReference>
<protein>
    <recommendedName>
        <fullName evidence="3">DUF2889 domain-containing protein</fullName>
    </recommendedName>
</protein>
<evidence type="ECO:0000313" key="2">
    <source>
        <dbReference type="Proteomes" id="UP000244571"/>
    </source>
</evidence>
<gene>
    <name evidence="1" type="ORF">DBV39_03140</name>
</gene>
<evidence type="ECO:0000313" key="1">
    <source>
        <dbReference type="EMBL" id="AWB32877.1"/>
    </source>
</evidence>
<organism evidence="1 2">
    <name type="scientific">Orrella marina</name>
    <dbReference type="NCBI Taxonomy" id="2163011"/>
    <lineage>
        <taxon>Bacteria</taxon>
        <taxon>Pseudomonadati</taxon>
        <taxon>Pseudomonadota</taxon>
        <taxon>Betaproteobacteria</taxon>
        <taxon>Burkholderiales</taxon>
        <taxon>Alcaligenaceae</taxon>
        <taxon>Orrella</taxon>
    </lineage>
</organism>
<evidence type="ECO:0008006" key="3">
    <source>
        <dbReference type="Google" id="ProtNLM"/>
    </source>
</evidence>
<dbReference type="RefSeq" id="WP_108620318.1">
    <property type="nucleotide sequence ID" value="NZ_CP028901.1"/>
</dbReference>
<dbReference type="OrthoDB" id="6862397at2"/>
<name>A0A2R4XGE7_9BURK</name>
<accession>A0A2R4XGE7</accession>
<dbReference type="Pfam" id="PF11136">
    <property type="entry name" value="DUF2889"/>
    <property type="match status" value="1"/>
</dbReference>
<sequence length="194" mass="21743">MPLPAPDYPRSPMHNRYIRAHSFERDDGLWDIDAELIDTKSYDFERRDGSTRHAGEPFHHMHIRITFDKAFNVVAAVAAYDAAPYGEICTCIAPDYSNLVGMNLLKGFRQAVKVRFARAAGCSHMTELAGLLPTVALQTRASFRSTEPAQDPGKKPFQVDGCHALSQHGPVVREFHPEWYVPLKRESEAESSSS</sequence>
<dbReference type="KEGG" id="boz:DBV39_03140"/>
<dbReference type="InterPro" id="IPR021312">
    <property type="entry name" value="DUF2889"/>
</dbReference>
<proteinExistence type="predicted"/>
<dbReference type="EMBL" id="CP028901">
    <property type="protein sequence ID" value="AWB32877.1"/>
    <property type="molecule type" value="Genomic_DNA"/>
</dbReference>
<reference evidence="1 2" key="1">
    <citation type="submission" date="2018-04" db="EMBL/GenBank/DDBJ databases">
        <title>Bordetella sp. HZ20 isolated from seawater.</title>
        <authorList>
            <person name="Sun C."/>
        </authorList>
    </citation>
    <scope>NUCLEOTIDE SEQUENCE [LARGE SCALE GENOMIC DNA]</scope>
    <source>
        <strain evidence="1 2">HZ20</strain>
    </source>
</reference>
<keyword evidence="2" id="KW-1185">Reference proteome</keyword>